<feature type="coiled-coil region" evidence="1">
    <location>
        <begin position="256"/>
        <end position="283"/>
    </location>
</feature>
<sequence length="599" mass="68287">METDTHMSGIDDSQLENTTAGLAPAKSDLSNLRRDHDLRFLSPPIKKEVAPHEHMALNHKPAMVTRHPEVPPKIKQERDLESYSSTTTLPASASKLPMTIVIENPRGSLQQAPFLEIKKSQAPNHQDEDFAAQNTNGASRLGKLRKRNRRVYADWWVTKDYQACIEKMEMEHGAELKKLKTNFSNERIYFQYHENESRRLEQENDSLRAKLEESKRDVYVLRKQMERAEKLSKEFGVVLKEYHRLTSLTNMQSEKLQHQKMVMQDQEQNIRQLQETVLQLRNQDTWMPEQDSDTSRKINALERLVGAWVDKNAIQSWAAVGLKAIGTDEAAALKDMLSSCVDLSFGLAEGLDHPRMDKTAPQILLSAWLLSVLYTSVVAEPYFFVKDLLEVETGTKLPDLQLGLSKLFQVLKKSHGQDSSEVHTWRAQLFRLLEPHSEIHEDDAKSDTRLKVEEARAVYSSQAAEKFLCCARRFLRPDLPGNCREKLFNIFQAAGLLSFNLATQKGNVRQMTLANVRHAKFDAAKDVWTPHQLHYGDMHGNGKLLDGRPIILVAHPGLMVRGDSGGTDYSVRRWLKKATVWMGNIDQNDEGAQHSPIEI</sequence>
<gene>
    <name evidence="3" type="ORF">EJ08DRAFT_680145</name>
</gene>
<keyword evidence="4" id="KW-1185">Reference proteome</keyword>
<dbReference type="EMBL" id="MU007049">
    <property type="protein sequence ID" value="KAF2429184.1"/>
    <property type="molecule type" value="Genomic_DNA"/>
</dbReference>
<dbReference type="Proteomes" id="UP000800235">
    <property type="component" value="Unassembled WGS sequence"/>
</dbReference>
<evidence type="ECO:0000256" key="2">
    <source>
        <dbReference type="SAM" id="MobiDB-lite"/>
    </source>
</evidence>
<reference evidence="3" key="1">
    <citation type="journal article" date="2020" name="Stud. Mycol.">
        <title>101 Dothideomycetes genomes: a test case for predicting lifestyles and emergence of pathogens.</title>
        <authorList>
            <person name="Haridas S."/>
            <person name="Albert R."/>
            <person name="Binder M."/>
            <person name="Bloem J."/>
            <person name="Labutti K."/>
            <person name="Salamov A."/>
            <person name="Andreopoulos B."/>
            <person name="Baker S."/>
            <person name="Barry K."/>
            <person name="Bills G."/>
            <person name="Bluhm B."/>
            <person name="Cannon C."/>
            <person name="Castanera R."/>
            <person name="Culley D."/>
            <person name="Daum C."/>
            <person name="Ezra D."/>
            <person name="Gonzalez J."/>
            <person name="Henrissat B."/>
            <person name="Kuo A."/>
            <person name="Liang C."/>
            <person name="Lipzen A."/>
            <person name="Lutzoni F."/>
            <person name="Magnuson J."/>
            <person name="Mondo S."/>
            <person name="Nolan M."/>
            <person name="Ohm R."/>
            <person name="Pangilinan J."/>
            <person name="Park H.-J."/>
            <person name="Ramirez L."/>
            <person name="Alfaro M."/>
            <person name="Sun H."/>
            <person name="Tritt A."/>
            <person name="Yoshinaga Y."/>
            <person name="Zwiers L.-H."/>
            <person name="Turgeon B."/>
            <person name="Goodwin S."/>
            <person name="Spatafora J."/>
            <person name="Crous P."/>
            <person name="Grigoriev I."/>
        </authorList>
    </citation>
    <scope>NUCLEOTIDE SEQUENCE</scope>
    <source>
        <strain evidence="3">CBS 130266</strain>
    </source>
</reference>
<dbReference type="OrthoDB" id="4156714at2759"/>
<evidence type="ECO:0000256" key="1">
    <source>
        <dbReference type="SAM" id="Coils"/>
    </source>
</evidence>
<dbReference type="AlphaFoldDB" id="A0A9P4TWE9"/>
<keyword evidence="1" id="KW-0175">Coiled coil</keyword>
<proteinExistence type="predicted"/>
<evidence type="ECO:0000313" key="4">
    <source>
        <dbReference type="Proteomes" id="UP000800235"/>
    </source>
</evidence>
<protein>
    <submittedName>
        <fullName evidence="3">Uncharacterized protein</fullName>
    </submittedName>
</protein>
<evidence type="ECO:0000313" key="3">
    <source>
        <dbReference type="EMBL" id="KAF2429184.1"/>
    </source>
</evidence>
<feature type="region of interest" description="Disordered" evidence="2">
    <location>
        <begin position="1"/>
        <end position="30"/>
    </location>
</feature>
<accession>A0A9P4TWE9</accession>
<feature type="coiled-coil region" evidence="1">
    <location>
        <begin position="190"/>
        <end position="231"/>
    </location>
</feature>
<organism evidence="3 4">
    <name type="scientific">Tothia fuscella</name>
    <dbReference type="NCBI Taxonomy" id="1048955"/>
    <lineage>
        <taxon>Eukaryota</taxon>
        <taxon>Fungi</taxon>
        <taxon>Dikarya</taxon>
        <taxon>Ascomycota</taxon>
        <taxon>Pezizomycotina</taxon>
        <taxon>Dothideomycetes</taxon>
        <taxon>Pleosporomycetidae</taxon>
        <taxon>Venturiales</taxon>
        <taxon>Cylindrosympodiaceae</taxon>
        <taxon>Tothia</taxon>
    </lineage>
</organism>
<name>A0A9P4TWE9_9PEZI</name>
<comment type="caution">
    <text evidence="3">The sequence shown here is derived from an EMBL/GenBank/DDBJ whole genome shotgun (WGS) entry which is preliminary data.</text>
</comment>